<organism evidence="1 2">
    <name type="scientific">Schistosoma mattheei</name>
    <dbReference type="NCBI Taxonomy" id="31246"/>
    <lineage>
        <taxon>Eukaryota</taxon>
        <taxon>Metazoa</taxon>
        <taxon>Spiralia</taxon>
        <taxon>Lophotrochozoa</taxon>
        <taxon>Platyhelminthes</taxon>
        <taxon>Trematoda</taxon>
        <taxon>Digenea</taxon>
        <taxon>Strigeidida</taxon>
        <taxon>Schistosomatoidea</taxon>
        <taxon>Schistosomatidae</taxon>
        <taxon>Schistosoma</taxon>
    </lineage>
</organism>
<dbReference type="EMBL" id="UZAL01033153">
    <property type="protein sequence ID" value="VDP62728.1"/>
    <property type="molecule type" value="Genomic_DNA"/>
</dbReference>
<dbReference type="SMART" id="SM00261">
    <property type="entry name" value="FU"/>
    <property type="match status" value="1"/>
</dbReference>
<accession>A0A183PFG3</accession>
<proteinExistence type="predicted"/>
<dbReference type="InterPro" id="IPR006211">
    <property type="entry name" value="Furin-like_Cys-rich_dom"/>
</dbReference>
<dbReference type="Gene3D" id="2.10.220.10">
    <property type="entry name" value="Hormone Receptor, Insulin-like Growth Factor Receptor 1, Chain A, domain 2"/>
    <property type="match status" value="1"/>
</dbReference>
<protein>
    <submittedName>
        <fullName evidence="1">Uncharacterized protein</fullName>
    </submittedName>
</protein>
<name>A0A183PFG3_9TREM</name>
<dbReference type="STRING" id="31246.A0A183PFG3"/>
<dbReference type="AlphaFoldDB" id="A0A183PFG3"/>
<dbReference type="InterPro" id="IPR006212">
    <property type="entry name" value="Furin_repeat"/>
</dbReference>
<evidence type="ECO:0000313" key="1">
    <source>
        <dbReference type="EMBL" id="VDP62728.1"/>
    </source>
</evidence>
<sequence>MCLVHIIELVSIRCILNQSYFTTVIYDTNIPVTTTIETTTLNNNNSILNTYSITDLPTPHENITSSMMVTLNQYINEDNHTNKLDLSKSENKSFINYSMKYPSLPCHTACPLIQGKRYCWGPGRNQCQAVHKCQVRLCEGSNWCFRIKSNEYYEKNLSYHKFQTNSNFLTITNEQCCHSECAASCYGPRARDCNACLHLSNHGVCTDSCPASKKYNKSTFSWVENPDGLLTFGMICVKSCPKTYLRDDDHCVSKCARSGYMAYQGECIPCPNSICPKICTLNEIESIKGIDYLHRKSLHAMENCTVFEGDIKLSMQSFIG</sequence>
<gene>
    <name evidence="1" type="ORF">SMTD_LOCUS13099</name>
</gene>
<reference evidence="1 2" key="1">
    <citation type="submission" date="2018-11" db="EMBL/GenBank/DDBJ databases">
        <authorList>
            <consortium name="Pathogen Informatics"/>
        </authorList>
    </citation>
    <scope>NUCLEOTIDE SEQUENCE [LARGE SCALE GENOMIC DNA]</scope>
    <source>
        <strain>Denwood</strain>
        <strain evidence="2">Zambia</strain>
    </source>
</reference>
<dbReference type="Pfam" id="PF00757">
    <property type="entry name" value="Furin-like"/>
    <property type="match status" value="1"/>
</dbReference>
<dbReference type="SUPFAM" id="SSF57184">
    <property type="entry name" value="Growth factor receptor domain"/>
    <property type="match status" value="1"/>
</dbReference>
<evidence type="ECO:0000313" key="2">
    <source>
        <dbReference type="Proteomes" id="UP000269396"/>
    </source>
</evidence>
<dbReference type="Proteomes" id="UP000269396">
    <property type="component" value="Unassembled WGS sequence"/>
</dbReference>
<dbReference type="InterPro" id="IPR009030">
    <property type="entry name" value="Growth_fac_rcpt_cys_sf"/>
</dbReference>
<keyword evidence="2" id="KW-1185">Reference proteome</keyword>